<dbReference type="GO" id="GO:0009279">
    <property type="term" value="C:cell outer membrane"/>
    <property type="evidence" value="ECO:0007669"/>
    <property type="project" value="UniProtKB-SubCell"/>
</dbReference>
<dbReference type="HAMAP" id="MF_01186">
    <property type="entry name" value="LPS_assembly_LptE"/>
    <property type="match status" value="1"/>
</dbReference>
<dbReference type="GO" id="GO:0043165">
    <property type="term" value="P:Gram-negative-bacterium-type cell outer membrane assembly"/>
    <property type="evidence" value="ECO:0007669"/>
    <property type="project" value="UniProtKB-UniRule"/>
</dbReference>
<evidence type="ECO:0000313" key="8">
    <source>
        <dbReference type="Proteomes" id="UP000035170"/>
    </source>
</evidence>
<protein>
    <recommendedName>
        <fullName evidence="6">LPS-assembly lipoprotein LptE</fullName>
    </recommendedName>
</protein>
<accession>A0A0H2M4U0</accession>
<dbReference type="GO" id="GO:0001530">
    <property type="term" value="F:lipopolysaccharide binding"/>
    <property type="evidence" value="ECO:0007669"/>
    <property type="project" value="TreeGrafter"/>
</dbReference>
<keyword evidence="5 6" id="KW-0449">Lipoprotein</keyword>
<comment type="subunit">
    <text evidence="6">Component of the lipopolysaccharide transport and assembly complex. Interacts with LptD.</text>
</comment>
<dbReference type="Pfam" id="PF04390">
    <property type="entry name" value="LptE"/>
    <property type="match status" value="1"/>
</dbReference>
<keyword evidence="1 6" id="KW-0732">Signal</keyword>
<comment type="subcellular location">
    <subcellularLocation>
        <location evidence="6">Cell outer membrane</location>
        <topology evidence="6">Lipid-anchor</topology>
    </subcellularLocation>
</comment>
<dbReference type="PANTHER" id="PTHR38098:SF1">
    <property type="entry name" value="LPS-ASSEMBLY LIPOPROTEIN LPTE"/>
    <property type="match status" value="1"/>
</dbReference>
<dbReference type="GO" id="GO:0015920">
    <property type="term" value="P:lipopolysaccharide transport"/>
    <property type="evidence" value="ECO:0007669"/>
    <property type="project" value="TreeGrafter"/>
</dbReference>
<evidence type="ECO:0000313" key="7">
    <source>
        <dbReference type="EMBL" id="KLN57131.1"/>
    </source>
</evidence>
<dbReference type="Gene3D" id="3.30.160.150">
    <property type="entry name" value="Lipoprotein like domain"/>
    <property type="match status" value="1"/>
</dbReference>
<dbReference type="AlphaFoldDB" id="A0A0H2M4U0"/>
<comment type="caution">
    <text evidence="7">The sequence shown here is derived from an EMBL/GenBank/DDBJ whole genome shotgun (WGS) entry which is preliminary data.</text>
</comment>
<keyword evidence="2 6" id="KW-0472">Membrane</keyword>
<evidence type="ECO:0000256" key="2">
    <source>
        <dbReference type="ARBA" id="ARBA00023136"/>
    </source>
</evidence>
<evidence type="ECO:0000256" key="1">
    <source>
        <dbReference type="ARBA" id="ARBA00022729"/>
    </source>
</evidence>
<keyword evidence="8" id="KW-1185">Reference proteome</keyword>
<gene>
    <name evidence="6 7" type="primary">lptE</name>
    <name evidence="7" type="ORF">VPARA_18390</name>
</gene>
<keyword evidence="4 6" id="KW-0998">Cell outer membrane</keyword>
<comment type="similarity">
    <text evidence="6">Belongs to the LptE lipoprotein family.</text>
</comment>
<dbReference type="PANTHER" id="PTHR38098">
    <property type="entry name" value="LPS-ASSEMBLY LIPOPROTEIN LPTE"/>
    <property type="match status" value="1"/>
</dbReference>
<organism evidence="7 8">
    <name type="scientific">Variovorax paradoxus</name>
    <dbReference type="NCBI Taxonomy" id="34073"/>
    <lineage>
        <taxon>Bacteria</taxon>
        <taxon>Pseudomonadati</taxon>
        <taxon>Pseudomonadota</taxon>
        <taxon>Betaproteobacteria</taxon>
        <taxon>Burkholderiales</taxon>
        <taxon>Comamonadaceae</taxon>
        <taxon>Variovorax</taxon>
    </lineage>
</organism>
<dbReference type="Proteomes" id="UP000035170">
    <property type="component" value="Unassembled WGS sequence"/>
</dbReference>
<dbReference type="PATRIC" id="fig|34073.19.peg.1886"/>
<dbReference type="PROSITE" id="PS51257">
    <property type="entry name" value="PROKAR_LIPOPROTEIN"/>
    <property type="match status" value="1"/>
</dbReference>
<comment type="function">
    <text evidence="6">Together with LptD, is involved in the assembly of lipopolysaccharide (LPS) at the surface of the outer membrane. Required for the proper assembly of LptD. Binds LPS and may serve as the LPS recognition site at the outer membrane.</text>
</comment>
<dbReference type="EMBL" id="JZWI01000008">
    <property type="protein sequence ID" value="KLN57131.1"/>
    <property type="molecule type" value="Genomic_DNA"/>
</dbReference>
<reference evidence="7 8" key="1">
    <citation type="submission" date="2015-03" db="EMBL/GenBank/DDBJ databases">
        <title>Genome sequence of Variovorax paradoxus TBEA6.</title>
        <authorList>
            <person name="Poehlein A."/>
            <person name="Schuldes J."/>
            <person name="Wuebbeler J.H."/>
            <person name="Hiessl S."/>
            <person name="Steinbuechel A."/>
            <person name="Daniel R."/>
        </authorList>
    </citation>
    <scope>NUCLEOTIDE SEQUENCE [LARGE SCALE GENOMIC DNA]</scope>
    <source>
        <strain evidence="7 8">TBEA6</strain>
    </source>
</reference>
<sequence>MNNRNASLPRRGFLLGLAAAGASLGLAGCGFELRKAPVFAFKTLSVSGNSELINRLRREMRAAGTVTLVPPEQAQSADAILEILGENRDRIVISTNSAGLLRELQLQLRVRFSLRTPGGKMLLAPTEVSQTRDLSFNETNALAKEGEAELLYRDMQADIAQQLMRRLAAVKEL</sequence>
<evidence type="ECO:0000256" key="4">
    <source>
        <dbReference type="ARBA" id="ARBA00023237"/>
    </source>
</evidence>
<dbReference type="InterPro" id="IPR006311">
    <property type="entry name" value="TAT_signal"/>
</dbReference>
<name>A0A0H2M4U0_VARPD</name>
<dbReference type="PROSITE" id="PS51318">
    <property type="entry name" value="TAT"/>
    <property type="match status" value="1"/>
</dbReference>
<keyword evidence="3 6" id="KW-0564">Palmitate</keyword>
<dbReference type="RefSeq" id="WP_021005195.1">
    <property type="nucleotide sequence ID" value="NZ_JZWI01000008.1"/>
</dbReference>
<evidence type="ECO:0000256" key="3">
    <source>
        <dbReference type="ARBA" id="ARBA00023139"/>
    </source>
</evidence>
<evidence type="ECO:0000256" key="6">
    <source>
        <dbReference type="HAMAP-Rule" id="MF_01186"/>
    </source>
</evidence>
<evidence type="ECO:0000256" key="5">
    <source>
        <dbReference type="ARBA" id="ARBA00023288"/>
    </source>
</evidence>
<dbReference type="InterPro" id="IPR007485">
    <property type="entry name" value="LPS_assembly_LptE"/>
</dbReference>
<dbReference type="GO" id="GO:1990351">
    <property type="term" value="C:transporter complex"/>
    <property type="evidence" value="ECO:0007669"/>
    <property type="project" value="TreeGrafter"/>
</dbReference>
<proteinExistence type="inferred from homology"/>